<dbReference type="AlphaFoldDB" id="A0A5M5Q142"/>
<proteinExistence type="predicted"/>
<organism evidence="2 3">
    <name type="scientific">Bacteroides fragilis</name>
    <dbReference type="NCBI Taxonomy" id="817"/>
    <lineage>
        <taxon>Bacteria</taxon>
        <taxon>Pseudomonadati</taxon>
        <taxon>Bacteroidota</taxon>
        <taxon>Bacteroidia</taxon>
        <taxon>Bacteroidales</taxon>
        <taxon>Bacteroidaceae</taxon>
        <taxon>Bacteroides</taxon>
    </lineage>
</organism>
<feature type="signal peptide" evidence="1">
    <location>
        <begin position="1"/>
        <end position="21"/>
    </location>
</feature>
<gene>
    <name evidence="2" type="ORF">F3B44_06750</name>
</gene>
<accession>A0A5M5Q142</accession>
<name>A0A5M5Q142_BACFG</name>
<dbReference type="Pfam" id="PF12099">
    <property type="entry name" value="DUF3575"/>
    <property type="match status" value="1"/>
</dbReference>
<dbReference type="EMBL" id="VWEQ01000004">
    <property type="protein sequence ID" value="KAA4754763.1"/>
    <property type="molecule type" value="Genomic_DNA"/>
</dbReference>
<evidence type="ECO:0000313" key="3">
    <source>
        <dbReference type="Proteomes" id="UP000479773"/>
    </source>
</evidence>
<evidence type="ECO:0000256" key="1">
    <source>
        <dbReference type="SAM" id="SignalP"/>
    </source>
</evidence>
<sequence length="427" mass="48415">MHMRGLIVSAFLLLGCIQAFGQENRKEVCIGFPVGNSTLDTAYGNNAARLSEVVSFLESVKKDSTLELTGVSFCGSASPEGGFTVNRMLAEKRRNSLERYVRERVSLPDGIISRPEGFIAWERLAELVEVSDMPHKEEAVDVLRNVPEFTYGNKGVLVDSRKKHLMELQYGRTWHYMHKHFFDRIRNASVILVTVRQKPLIEEKTVVKEEPVVPTPADDTTTVVEKADTVVAVSSETSKPFYMALKTDMLYDVLAVPNIGVEFYLGKNWSISGNWMYGWWKKNSNHRYWRVYGGDLAVRYWLGKKAHEKPLTGHHIGIYGQAFTYDFEWGGKGYMGGEPGGMLWDKTNYAAGVEYGYSLPIANRLNIDFTLGVGYWGGKYYEYVPLDSHYVWQATKNRHWFGPTKAEISLVWLLGRGNSNNKKGGMK</sequence>
<comment type="caution">
    <text evidence="2">The sequence shown here is derived from an EMBL/GenBank/DDBJ whole genome shotgun (WGS) entry which is preliminary data.</text>
</comment>
<evidence type="ECO:0000313" key="2">
    <source>
        <dbReference type="EMBL" id="KAA4754763.1"/>
    </source>
</evidence>
<reference evidence="2 3" key="1">
    <citation type="journal article" date="2019" name="Nat. Med.">
        <title>A library of human gut bacterial isolates paired with longitudinal multiomics data enables mechanistic microbiome research.</title>
        <authorList>
            <person name="Poyet M."/>
            <person name="Groussin M."/>
            <person name="Gibbons S.M."/>
            <person name="Avila-Pacheco J."/>
            <person name="Jiang X."/>
            <person name="Kearney S.M."/>
            <person name="Perrotta A.R."/>
            <person name="Berdy B."/>
            <person name="Zhao S."/>
            <person name="Lieberman T.D."/>
            <person name="Swanson P.K."/>
            <person name="Smith M."/>
            <person name="Roesemann S."/>
            <person name="Alexander J.E."/>
            <person name="Rich S.A."/>
            <person name="Livny J."/>
            <person name="Vlamakis H."/>
            <person name="Clish C."/>
            <person name="Bullock K."/>
            <person name="Deik A."/>
            <person name="Scott J."/>
            <person name="Pierce K.A."/>
            <person name="Xavier R.J."/>
            <person name="Alm E.J."/>
        </authorList>
    </citation>
    <scope>NUCLEOTIDE SEQUENCE [LARGE SCALE GENOMIC DNA]</scope>
    <source>
        <strain evidence="2 3">BIOML-A106</strain>
    </source>
</reference>
<keyword evidence="1" id="KW-0732">Signal</keyword>
<feature type="chain" id="PRO_5030134171" evidence="1">
    <location>
        <begin position="22"/>
        <end position="427"/>
    </location>
</feature>
<dbReference type="PROSITE" id="PS51257">
    <property type="entry name" value="PROKAR_LIPOPROTEIN"/>
    <property type="match status" value="1"/>
</dbReference>
<dbReference type="Proteomes" id="UP000479773">
    <property type="component" value="Unassembled WGS sequence"/>
</dbReference>
<protein>
    <submittedName>
        <fullName evidence="2">DUF3575 domain-containing protein</fullName>
    </submittedName>
</protein>
<dbReference type="InterPro" id="IPR021958">
    <property type="entry name" value="DUF3575"/>
</dbReference>